<reference evidence="1 2" key="2">
    <citation type="submission" date="2008-10" db="EMBL/GenBank/DDBJ databases">
        <title>Draft genome sequence of Clostridium hiranonis (DSM 13275).</title>
        <authorList>
            <person name="Sudarsanam P."/>
            <person name="Ley R."/>
            <person name="Guruge J."/>
            <person name="Turnbaugh P.J."/>
            <person name="Mahowald M."/>
            <person name="Liep D."/>
            <person name="Gordon J."/>
        </authorList>
    </citation>
    <scope>NUCLEOTIDE SEQUENCE [LARGE SCALE GENOMIC DNA]</scope>
    <source>
        <strain evidence="1 2">DSM 13275</strain>
    </source>
</reference>
<dbReference type="EMBL" id="ABWP01000060">
    <property type="protein sequence ID" value="EEA84883.1"/>
    <property type="molecule type" value="Genomic_DNA"/>
</dbReference>
<dbReference type="STRING" id="500633.CLOHIR_01511"/>
<proteinExistence type="predicted"/>
<dbReference type="HOGENOM" id="CLU_069054_6_1_9"/>
<sequence>MKITVPDTAIETLKSILAENTDKPQNIRVYFQGVACSGPSFGLALDEMEEGDVFTEVEGLTFVMAPNEYEVYGDIVIEDTGFGFRVIPESMVGQSCSCDGGCGGCCGE</sequence>
<dbReference type="RefSeq" id="WP_006440430.1">
    <property type="nucleotide sequence ID" value="NZ_DS995356.1"/>
</dbReference>
<dbReference type="OrthoDB" id="2355011at2"/>
<dbReference type="Gene3D" id="2.60.300.12">
    <property type="entry name" value="HesB-like domain"/>
    <property type="match status" value="1"/>
</dbReference>
<evidence type="ECO:0000313" key="1">
    <source>
        <dbReference type="EMBL" id="EEA84883.1"/>
    </source>
</evidence>
<accession>B6G055</accession>
<evidence type="ECO:0000313" key="2">
    <source>
        <dbReference type="Proteomes" id="UP000003178"/>
    </source>
</evidence>
<dbReference type="Proteomes" id="UP000003178">
    <property type="component" value="Unassembled WGS sequence"/>
</dbReference>
<reference evidence="1 2" key="1">
    <citation type="submission" date="2008-09" db="EMBL/GenBank/DDBJ databases">
        <authorList>
            <person name="Fulton L."/>
            <person name="Clifton S."/>
            <person name="Fulton B."/>
            <person name="Xu J."/>
            <person name="Minx P."/>
            <person name="Pepin K.H."/>
            <person name="Johnson M."/>
            <person name="Thiruvilangam P."/>
            <person name="Bhonagiri V."/>
            <person name="Nash W.E."/>
            <person name="Mardis E.R."/>
            <person name="Wilson R.K."/>
        </authorList>
    </citation>
    <scope>NUCLEOTIDE SEQUENCE [LARGE SCALE GENOMIC DNA]</scope>
    <source>
        <strain evidence="1 2">DSM 13275</strain>
    </source>
</reference>
<dbReference type="eggNOG" id="COG0316">
    <property type="taxonomic scope" value="Bacteria"/>
</dbReference>
<dbReference type="SUPFAM" id="SSF89360">
    <property type="entry name" value="HesB-like domain"/>
    <property type="match status" value="1"/>
</dbReference>
<keyword evidence="2" id="KW-1185">Reference proteome</keyword>
<organism evidence="1 2">
    <name type="scientific">Peptacetobacter hiranonis (strain DSM 13275 / JCM 10541 / KCTC 15199 / TO-931)</name>
    <name type="common">Clostridium hiranonis</name>
    <dbReference type="NCBI Taxonomy" id="500633"/>
    <lineage>
        <taxon>Bacteria</taxon>
        <taxon>Bacillati</taxon>
        <taxon>Bacillota</taxon>
        <taxon>Clostridia</taxon>
        <taxon>Peptostreptococcales</taxon>
        <taxon>Peptostreptococcaceae</taxon>
        <taxon>Peptacetobacter</taxon>
    </lineage>
</organism>
<protein>
    <submittedName>
        <fullName evidence="1">Uncharacterized protein</fullName>
    </submittedName>
</protein>
<dbReference type="InterPro" id="IPR035903">
    <property type="entry name" value="HesB-like_dom_sf"/>
</dbReference>
<name>B6G055_PEPHT</name>
<comment type="caution">
    <text evidence="1">The sequence shown here is derived from an EMBL/GenBank/DDBJ whole genome shotgun (WGS) entry which is preliminary data.</text>
</comment>
<gene>
    <name evidence="1" type="ORF">CLOHIR_01511</name>
</gene>
<dbReference type="AlphaFoldDB" id="B6G055"/>